<dbReference type="EMBL" id="JBBNAG010000010">
    <property type="protein sequence ID" value="KAK9101179.1"/>
    <property type="molecule type" value="Genomic_DNA"/>
</dbReference>
<organism evidence="2 3">
    <name type="scientific">Stephania cephalantha</name>
    <dbReference type="NCBI Taxonomy" id="152367"/>
    <lineage>
        <taxon>Eukaryota</taxon>
        <taxon>Viridiplantae</taxon>
        <taxon>Streptophyta</taxon>
        <taxon>Embryophyta</taxon>
        <taxon>Tracheophyta</taxon>
        <taxon>Spermatophyta</taxon>
        <taxon>Magnoliopsida</taxon>
        <taxon>Ranunculales</taxon>
        <taxon>Menispermaceae</taxon>
        <taxon>Menispermoideae</taxon>
        <taxon>Cissampelideae</taxon>
        <taxon>Stephania</taxon>
    </lineage>
</organism>
<dbReference type="Proteomes" id="UP001419268">
    <property type="component" value="Unassembled WGS sequence"/>
</dbReference>
<gene>
    <name evidence="2" type="ORF">Scep_024609</name>
</gene>
<feature type="compositionally biased region" description="Basic and acidic residues" evidence="1">
    <location>
        <begin position="27"/>
        <end position="45"/>
    </location>
</feature>
<name>A0AAP0EXJ8_9MAGN</name>
<evidence type="ECO:0000313" key="3">
    <source>
        <dbReference type="Proteomes" id="UP001419268"/>
    </source>
</evidence>
<dbReference type="AlphaFoldDB" id="A0AAP0EXJ8"/>
<proteinExistence type="predicted"/>
<protein>
    <submittedName>
        <fullName evidence="2">Uncharacterized protein</fullName>
    </submittedName>
</protein>
<evidence type="ECO:0000313" key="2">
    <source>
        <dbReference type="EMBL" id="KAK9101179.1"/>
    </source>
</evidence>
<feature type="region of interest" description="Disordered" evidence="1">
    <location>
        <begin position="1"/>
        <end position="51"/>
    </location>
</feature>
<keyword evidence="3" id="KW-1185">Reference proteome</keyword>
<reference evidence="2 3" key="1">
    <citation type="submission" date="2024-01" db="EMBL/GenBank/DDBJ databases">
        <title>Genome assemblies of Stephania.</title>
        <authorList>
            <person name="Yang L."/>
        </authorList>
    </citation>
    <scope>NUCLEOTIDE SEQUENCE [LARGE SCALE GENOMIC DNA]</scope>
    <source>
        <strain evidence="2">JXDWG</strain>
        <tissue evidence="2">Leaf</tissue>
    </source>
</reference>
<evidence type="ECO:0000256" key="1">
    <source>
        <dbReference type="SAM" id="MobiDB-lite"/>
    </source>
</evidence>
<comment type="caution">
    <text evidence="2">The sequence shown here is derived from an EMBL/GenBank/DDBJ whole genome shotgun (WGS) entry which is preliminary data.</text>
</comment>
<sequence length="51" mass="5764">METRQPVQHGGISDANASDGEVNFDDELGRKEKKKEEKIRKDSTKQFEGSI</sequence>
<accession>A0AAP0EXJ8</accession>